<evidence type="ECO:0000313" key="2">
    <source>
        <dbReference type="EMBL" id="CAD8292489.1"/>
    </source>
</evidence>
<dbReference type="CDD" id="cd04794">
    <property type="entry name" value="euk_LANCL"/>
    <property type="match status" value="1"/>
</dbReference>
<dbReference type="PRINTS" id="PR01950">
    <property type="entry name" value="LANCSUPER"/>
</dbReference>
<keyword evidence="1" id="KW-0479">Metal-binding</keyword>
<accession>A0A7R9VDM1</accession>
<feature type="binding site" evidence="1">
    <location>
        <position position="356"/>
    </location>
    <ligand>
        <name>Zn(2+)</name>
        <dbReference type="ChEBI" id="CHEBI:29105"/>
    </ligand>
</feature>
<dbReference type="InterPro" id="IPR007822">
    <property type="entry name" value="LANC-like"/>
</dbReference>
<dbReference type="GO" id="GO:0005975">
    <property type="term" value="P:carbohydrate metabolic process"/>
    <property type="evidence" value="ECO:0007669"/>
    <property type="project" value="InterPro"/>
</dbReference>
<gene>
    <name evidence="2" type="ORF">CEUR00632_LOCUS11504</name>
</gene>
<dbReference type="SMART" id="SM01260">
    <property type="entry name" value="LANC_like"/>
    <property type="match status" value="1"/>
</dbReference>
<protein>
    <submittedName>
        <fullName evidence="2">Uncharacterized protein</fullName>
    </submittedName>
</protein>
<name>A0A7R9VDM1_9CHLO</name>
<organism evidence="2">
    <name type="scientific">Chlamydomonas euryale</name>
    <dbReference type="NCBI Taxonomy" id="1486919"/>
    <lineage>
        <taxon>Eukaryota</taxon>
        <taxon>Viridiplantae</taxon>
        <taxon>Chlorophyta</taxon>
        <taxon>core chlorophytes</taxon>
        <taxon>Chlorophyceae</taxon>
        <taxon>CS clade</taxon>
        <taxon>Chlamydomonadales</taxon>
        <taxon>Chlamydomonadaceae</taxon>
        <taxon>Chlamydomonas</taxon>
    </lineage>
</organism>
<dbReference type="GO" id="GO:0031179">
    <property type="term" value="P:peptide modification"/>
    <property type="evidence" value="ECO:0007669"/>
    <property type="project" value="InterPro"/>
</dbReference>
<feature type="binding site" evidence="1">
    <location>
        <position position="357"/>
    </location>
    <ligand>
        <name>Zn(2+)</name>
        <dbReference type="ChEBI" id="CHEBI:29105"/>
    </ligand>
</feature>
<dbReference type="PANTHER" id="PTHR12736">
    <property type="entry name" value="LANC-LIKE PROTEIN"/>
    <property type="match status" value="1"/>
</dbReference>
<dbReference type="GO" id="GO:0046872">
    <property type="term" value="F:metal ion binding"/>
    <property type="evidence" value="ECO:0007669"/>
    <property type="project" value="UniProtKB-KW"/>
</dbReference>
<dbReference type="PANTHER" id="PTHR12736:SF7">
    <property type="entry name" value="LANC-LIKE PROTEIN 3"/>
    <property type="match status" value="1"/>
</dbReference>
<reference evidence="2" key="1">
    <citation type="submission" date="2021-01" db="EMBL/GenBank/DDBJ databases">
        <authorList>
            <person name="Corre E."/>
            <person name="Pelletier E."/>
            <person name="Niang G."/>
            <person name="Scheremetjew M."/>
            <person name="Finn R."/>
            <person name="Kale V."/>
            <person name="Holt S."/>
            <person name="Cochrane G."/>
            <person name="Meng A."/>
            <person name="Brown T."/>
            <person name="Cohen L."/>
        </authorList>
    </citation>
    <scope>NUCLEOTIDE SEQUENCE</scope>
    <source>
        <strain evidence="2">CCMP219</strain>
    </source>
</reference>
<dbReference type="InterPro" id="IPR012341">
    <property type="entry name" value="6hp_glycosidase-like_sf"/>
</dbReference>
<dbReference type="AlphaFoldDB" id="A0A7R9VDM1"/>
<sequence length="470" mass="49493">MPPQDRFEPRRFDAVPLSSAEREEVGSALLEALQYATSMTECVRGTQGGGLYVGLSGVALALSELSSMLLHLTESGVHLPDSMAFSMPDPRNLQKVAMDMCTASTSEELMPSSRRVTMLEGRAGVWALRSILCAQMGDQSGAESSQKELESMYFDRVSKLPPGECEMLYGRAGYLAALLTLAANGQALNMDISMELVKDLVQQGRRGAAAIGLTGQDGIFVSAQQLGFSLMYSWHDSAYLGAIHGVTGIMYVLVCAAEAGVLSDQIEANSLIEEVQLCTAALLAMRTATGNLPSSLGSSKDTLVQLCHGAPGLAFLCCKLSELLGPSGGSQYLKAALAASDVVWDRGLLKKGLGLCHGVAGNAYVFLACHRAAAAAGDSATAATQLHRAQQYALYAARTWKLAYGAPDRPMSLYEGLAGAVALWAHLMPSLSSPSTQVLAATKMPGFELNMRAVCVGMTEGAGCQPSSLT</sequence>
<keyword evidence="1" id="KW-0862">Zinc</keyword>
<dbReference type="EMBL" id="HBEC01025085">
    <property type="protein sequence ID" value="CAD8292489.1"/>
    <property type="molecule type" value="Transcribed_RNA"/>
</dbReference>
<dbReference type="GO" id="GO:0005886">
    <property type="term" value="C:plasma membrane"/>
    <property type="evidence" value="ECO:0007669"/>
    <property type="project" value="TreeGrafter"/>
</dbReference>
<evidence type="ECO:0000256" key="1">
    <source>
        <dbReference type="PIRSR" id="PIRSR607822-1"/>
    </source>
</evidence>
<proteinExistence type="predicted"/>
<feature type="binding site" evidence="1">
    <location>
        <position position="307"/>
    </location>
    <ligand>
        <name>Zn(2+)</name>
        <dbReference type="ChEBI" id="CHEBI:29105"/>
    </ligand>
</feature>
<dbReference type="SUPFAM" id="SSF158745">
    <property type="entry name" value="LanC-like"/>
    <property type="match status" value="1"/>
</dbReference>
<dbReference type="Pfam" id="PF05147">
    <property type="entry name" value="LANC_like"/>
    <property type="match status" value="1"/>
</dbReference>
<dbReference type="Gene3D" id="1.50.10.10">
    <property type="match status" value="1"/>
</dbReference>